<proteinExistence type="predicted"/>
<dbReference type="PANTHER" id="PTHR30388">
    <property type="entry name" value="ALDEHYDE OXIDOREDUCTASE MOLYBDENUM COFACTOR ASSEMBLY PROTEIN"/>
    <property type="match status" value="1"/>
</dbReference>
<protein>
    <submittedName>
        <fullName evidence="2">Xanthine dehydrogenase accessory factor</fullName>
    </submittedName>
</protein>
<comment type="caution">
    <text evidence="2">The sequence shown here is derived from an EMBL/GenBank/DDBJ whole genome shotgun (WGS) entry which is preliminary data.</text>
</comment>
<reference evidence="2 3" key="1">
    <citation type="submission" date="2017-09" db="EMBL/GenBank/DDBJ databases">
        <title>Sequencing the genomes of two abundant thermophiles in Great Basin hot springs: Thermocrinis jamiesonii and novel Chloroflexi Thermoflexus hugenholtzii.</title>
        <authorList>
            <person name="Hedlund B."/>
        </authorList>
    </citation>
    <scope>NUCLEOTIDE SEQUENCE [LARGE SCALE GENOMIC DNA]</scope>
    <source>
        <strain evidence="2 3">G233</strain>
    </source>
</reference>
<sequence length="119" mass="12495">MPVPLAAHPAKAHDHLVDAAIYRELQRALSAGEPVALATVTRARGSTPRKPGAKMLIRADGSFFGTIGGGCGEAEVWQEAMAALEDGRPRSVVVDLTEPTDGDDKICGGVMDVFVERLG</sequence>
<feature type="domain" description="XdhC- CoxI" evidence="1">
    <location>
        <begin position="29"/>
        <end position="92"/>
    </location>
</feature>
<keyword evidence="3" id="KW-1185">Reference proteome</keyword>
<gene>
    <name evidence="2" type="ORF">A9A59_1783</name>
</gene>
<organism evidence="2 3">
    <name type="scientific">Tepidiforma thermophila (strain KCTC 52669 / CGMCC 1.13589 / G233)</name>
    <dbReference type="NCBI Taxonomy" id="2761530"/>
    <lineage>
        <taxon>Bacteria</taxon>
        <taxon>Bacillati</taxon>
        <taxon>Chloroflexota</taxon>
        <taxon>Tepidiformia</taxon>
        <taxon>Tepidiformales</taxon>
        <taxon>Tepidiformaceae</taxon>
        <taxon>Tepidiforma</taxon>
    </lineage>
</organism>
<dbReference type="Proteomes" id="UP000223071">
    <property type="component" value="Unassembled WGS sequence"/>
</dbReference>
<dbReference type="EMBL" id="PDJQ01000001">
    <property type="protein sequence ID" value="PFG74550.1"/>
    <property type="molecule type" value="Genomic_DNA"/>
</dbReference>
<dbReference type="Pfam" id="PF02625">
    <property type="entry name" value="XdhC_CoxI"/>
    <property type="match status" value="1"/>
</dbReference>
<evidence type="ECO:0000313" key="2">
    <source>
        <dbReference type="EMBL" id="PFG74550.1"/>
    </source>
</evidence>
<dbReference type="InterPro" id="IPR052698">
    <property type="entry name" value="MoCofactor_Util/Proc"/>
</dbReference>
<evidence type="ECO:0000313" key="3">
    <source>
        <dbReference type="Proteomes" id="UP000223071"/>
    </source>
</evidence>
<name>A0A2A9HHH5_TEPT2</name>
<accession>A0A2A9HHH5</accession>
<evidence type="ECO:0000259" key="1">
    <source>
        <dbReference type="Pfam" id="PF02625"/>
    </source>
</evidence>
<dbReference type="AlphaFoldDB" id="A0A2A9HHH5"/>
<dbReference type="InterPro" id="IPR003777">
    <property type="entry name" value="XdhC_CoxI"/>
</dbReference>
<dbReference type="PANTHER" id="PTHR30388:SF6">
    <property type="entry name" value="XANTHINE DEHYDROGENASE SUBUNIT A-RELATED"/>
    <property type="match status" value="1"/>
</dbReference>